<dbReference type="InterPro" id="IPR055294">
    <property type="entry name" value="FBL60-like"/>
</dbReference>
<dbReference type="Pfam" id="PF00646">
    <property type="entry name" value="F-box"/>
    <property type="match status" value="1"/>
</dbReference>
<gene>
    <name evidence="2" type="ORF">C5167_025040</name>
</gene>
<dbReference type="EMBL" id="CM010719">
    <property type="protein sequence ID" value="RZC63278.1"/>
    <property type="molecule type" value="Genomic_DNA"/>
</dbReference>
<dbReference type="InterPro" id="IPR001810">
    <property type="entry name" value="F-box_dom"/>
</dbReference>
<evidence type="ECO:0000259" key="1">
    <source>
        <dbReference type="Pfam" id="PF00646"/>
    </source>
</evidence>
<evidence type="ECO:0000313" key="3">
    <source>
        <dbReference type="Proteomes" id="UP000316621"/>
    </source>
</evidence>
<dbReference type="PANTHER" id="PTHR31293:SF12">
    <property type="entry name" value="RNI-LIKE SUPERFAMILY PROTEIN"/>
    <property type="match status" value="1"/>
</dbReference>
<dbReference type="AlphaFoldDB" id="A0A4Y7JU02"/>
<accession>A0A4Y7JU02</accession>
<sequence>MEEIRNEPCSDREDRISRLEDALIHYILSFIDPKYAVQTSVLSKRWIDIWKSLTFLSFYRSSFSQDKKDSFVMFVDMVFIFRRKDIDVQRFRLDWSDSAYDDSVTVHVNRWCLNAIGYNVQEVLSQAPDLLNCQPPRLCSLESLMLEIWSTRNSLRSVAYLLKISPSITDLFLQSMETNLAYIGADWEAGLSSPEMLSYLWFVEIYDVEACDAKFKLPAFLLKNAKVLEQVDVIFSRSSFGSRASKGQVELFIKKLRAVPTASSSINWQFMRT</sequence>
<reference evidence="2 3" key="1">
    <citation type="journal article" date="2018" name="Science">
        <title>The opium poppy genome and morphinan production.</title>
        <authorList>
            <person name="Guo L."/>
            <person name="Winzer T."/>
            <person name="Yang X."/>
            <person name="Li Y."/>
            <person name="Ning Z."/>
            <person name="He Z."/>
            <person name="Teodor R."/>
            <person name="Lu Y."/>
            <person name="Bowser T.A."/>
            <person name="Graham I.A."/>
            <person name="Ye K."/>
        </authorList>
    </citation>
    <scope>NUCLEOTIDE SEQUENCE [LARGE SCALE GENOMIC DNA]</scope>
    <source>
        <strain evidence="3">cv. HN1</strain>
        <tissue evidence="2">Leaves</tissue>
    </source>
</reference>
<dbReference type="SUPFAM" id="SSF81383">
    <property type="entry name" value="F-box domain"/>
    <property type="match status" value="1"/>
</dbReference>
<feature type="domain" description="F-box" evidence="1">
    <location>
        <begin position="16"/>
        <end position="56"/>
    </location>
</feature>
<dbReference type="Gramene" id="RZC63278">
    <property type="protein sequence ID" value="RZC63278"/>
    <property type="gene ID" value="C5167_025040"/>
</dbReference>
<organism evidence="2 3">
    <name type="scientific">Papaver somniferum</name>
    <name type="common">Opium poppy</name>
    <dbReference type="NCBI Taxonomy" id="3469"/>
    <lineage>
        <taxon>Eukaryota</taxon>
        <taxon>Viridiplantae</taxon>
        <taxon>Streptophyta</taxon>
        <taxon>Embryophyta</taxon>
        <taxon>Tracheophyta</taxon>
        <taxon>Spermatophyta</taxon>
        <taxon>Magnoliopsida</taxon>
        <taxon>Ranunculales</taxon>
        <taxon>Papaveraceae</taxon>
        <taxon>Papaveroideae</taxon>
        <taxon>Papaver</taxon>
    </lineage>
</organism>
<keyword evidence="3" id="KW-1185">Reference proteome</keyword>
<protein>
    <recommendedName>
        <fullName evidence="1">F-box domain-containing protein</fullName>
    </recommendedName>
</protein>
<dbReference type="PANTHER" id="PTHR31293">
    <property type="entry name" value="RNI-LIKE SUPERFAMILY PROTEIN"/>
    <property type="match status" value="1"/>
</dbReference>
<name>A0A4Y7JU02_PAPSO</name>
<dbReference type="Proteomes" id="UP000316621">
    <property type="component" value="Chromosome 5"/>
</dbReference>
<evidence type="ECO:0000313" key="2">
    <source>
        <dbReference type="EMBL" id="RZC63278.1"/>
    </source>
</evidence>
<dbReference type="InterPro" id="IPR036047">
    <property type="entry name" value="F-box-like_dom_sf"/>
</dbReference>
<proteinExistence type="predicted"/>